<organism evidence="1 2">
    <name type="scientific">Batillaria attramentaria</name>
    <dbReference type="NCBI Taxonomy" id="370345"/>
    <lineage>
        <taxon>Eukaryota</taxon>
        <taxon>Metazoa</taxon>
        <taxon>Spiralia</taxon>
        <taxon>Lophotrochozoa</taxon>
        <taxon>Mollusca</taxon>
        <taxon>Gastropoda</taxon>
        <taxon>Caenogastropoda</taxon>
        <taxon>Sorbeoconcha</taxon>
        <taxon>Cerithioidea</taxon>
        <taxon>Batillariidae</taxon>
        <taxon>Batillaria</taxon>
    </lineage>
</organism>
<proteinExistence type="predicted"/>
<evidence type="ECO:0000313" key="2">
    <source>
        <dbReference type="Proteomes" id="UP001519460"/>
    </source>
</evidence>
<sequence>MAVAACPEMTLPDKSCVMNFTAPVEWHVMERRPIYISGTVTRQRMNGKEGADSKHSGTLAAVQSRCAILLKFRNSGQRVTCGRSIDVHRTFTALWVSLSVNFTTQHAMFPLIVYRQMRVTGTAEGRMRCGVVPCEIIPLALHCFPVDEGDPGVRHTVHVIPDLPTDDTLCAENQIVSAFPLSSVTSLTWPLLRCVCSAPRPDPKPQQGTAKYSFLHKHCLA</sequence>
<keyword evidence="2" id="KW-1185">Reference proteome</keyword>
<comment type="caution">
    <text evidence="1">The sequence shown here is derived from an EMBL/GenBank/DDBJ whole genome shotgun (WGS) entry which is preliminary data.</text>
</comment>
<dbReference type="Proteomes" id="UP001519460">
    <property type="component" value="Unassembled WGS sequence"/>
</dbReference>
<dbReference type="EMBL" id="JACVVK020000293">
    <property type="protein sequence ID" value="KAK7479901.1"/>
    <property type="molecule type" value="Genomic_DNA"/>
</dbReference>
<gene>
    <name evidence="1" type="ORF">BaRGS_00028891</name>
</gene>
<protein>
    <submittedName>
        <fullName evidence="1">Uncharacterized protein</fullName>
    </submittedName>
</protein>
<reference evidence="1 2" key="1">
    <citation type="journal article" date="2023" name="Sci. Data">
        <title>Genome assembly of the Korean intertidal mud-creeper Batillaria attramentaria.</title>
        <authorList>
            <person name="Patra A.K."/>
            <person name="Ho P.T."/>
            <person name="Jun S."/>
            <person name="Lee S.J."/>
            <person name="Kim Y."/>
            <person name="Won Y.J."/>
        </authorList>
    </citation>
    <scope>NUCLEOTIDE SEQUENCE [LARGE SCALE GENOMIC DNA]</scope>
    <source>
        <strain evidence="1">Wonlab-2016</strain>
    </source>
</reference>
<dbReference type="AlphaFoldDB" id="A0ABD0JXX4"/>
<accession>A0ABD0JXX4</accession>
<name>A0ABD0JXX4_9CAEN</name>
<evidence type="ECO:0000313" key="1">
    <source>
        <dbReference type="EMBL" id="KAK7479901.1"/>
    </source>
</evidence>